<dbReference type="InterPro" id="IPR011990">
    <property type="entry name" value="TPR-like_helical_dom_sf"/>
</dbReference>
<feature type="repeat" description="TPR" evidence="3">
    <location>
        <begin position="116"/>
        <end position="149"/>
    </location>
</feature>
<dbReference type="PANTHER" id="PTHR22904">
    <property type="entry name" value="TPR REPEAT CONTAINING PROTEIN"/>
    <property type="match status" value="1"/>
</dbReference>
<dbReference type="Pfam" id="PF07719">
    <property type="entry name" value="TPR_2"/>
    <property type="match status" value="1"/>
</dbReference>
<sequence>MTAKYTKEPPLPEDLKAQFDVLTATKWDDASDDADATARLSQLRHDWKELGNTCYGKGYFLAAIRCYSRLLEVPGGDTAQIRSNRSAAYLQSPMLVGPSMALKDAEKAVELEPKWFKSHLRVGDAHRKRGHFAEAKAAYLEALNLQPECAAALAGLRALEVESTDLPATAATGSFGHAEHAPYKTSPSTRPFSSRTPAHAAVVAPTEEEASLTQEQLIQRWKADISTRDDRTGCRPRKASLSQADRQQGAAVKQALLNRFRAKLESNDELSATLRKRGEEAMLRGEGIDYRNADKLRNTYSHATNGIGLGISSDAYNEYTGRVDHRTW</sequence>
<protein>
    <submittedName>
        <fullName evidence="4">Uncharacterized protein</fullName>
    </submittedName>
</protein>
<dbReference type="Proteomes" id="UP000419144">
    <property type="component" value="Unassembled WGS sequence"/>
</dbReference>
<dbReference type="AlphaFoldDB" id="A0A640L0G8"/>
<keyword evidence="1" id="KW-0677">Repeat</keyword>
<dbReference type="InterPro" id="IPR019734">
    <property type="entry name" value="TPR_rpt"/>
</dbReference>
<evidence type="ECO:0000313" key="4">
    <source>
        <dbReference type="EMBL" id="GET93279.1"/>
    </source>
</evidence>
<dbReference type="OrthoDB" id="2423701at2759"/>
<evidence type="ECO:0000256" key="2">
    <source>
        <dbReference type="ARBA" id="ARBA00022803"/>
    </source>
</evidence>
<dbReference type="Gene3D" id="1.25.40.10">
    <property type="entry name" value="Tetratricopeptide repeat domain"/>
    <property type="match status" value="1"/>
</dbReference>
<keyword evidence="5" id="KW-1185">Reference proteome</keyword>
<keyword evidence="2 3" id="KW-0802">TPR repeat</keyword>
<gene>
    <name evidence="4" type="ORF">LtaPh_3620800</name>
</gene>
<dbReference type="PROSITE" id="PS50005">
    <property type="entry name" value="TPR"/>
    <property type="match status" value="1"/>
</dbReference>
<name>A0A640L0G8_LEITA</name>
<dbReference type="SUPFAM" id="SSF48452">
    <property type="entry name" value="TPR-like"/>
    <property type="match status" value="1"/>
</dbReference>
<evidence type="ECO:0000313" key="5">
    <source>
        <dbReference type="Proteomes" id="UP000419144"/>
    </source>
</evidence>
<dbReference type="VEuPathDB" id="TriTrypDB:LtaPh_3620800"/>
<comment type="caution">
    <text evidence="4">The sequence shown here is derived from an EMBL/GenBank/DDBJ whole genome shotgun (WGS) entry which is preliminary data.</text>
</comment>
<dbReference type="EMBL" id="BLBS01000057">
    <property type="protein sequence ID" value="GET93279.1"/>
    <property type="molecule type" value="Genomic_DNA"/>
</dbReference>
<evidence type="ECO:0000256" key="1">
    <source>
        <dbReference type="ARBA" id="ARBA00022737"/>
    </source>
</evidence>
<dbReference type="SMART" id="SM00028">
    <property type="entry name" value="TPR"/>
    <property type="match status" value="2"/>
</dbReference>
<organism evidence="4 5">
    <name type="scientific">Leishmania tarentolae</name>
    <name type="common">Sauroleishmania tarentolae</name>
    <dbReference type="NCBI Taxonomy" id="5689"/>
    <lineage>
        <taxon>Eukaryota</taxon>
        <taxon>Discoba</taxon>
        <taxon>Euglenozoa</taxon>
        <taxon>Kinetoplastea</taxon>
        <taxon>Metakinetoplastina</taxon>
        <taxon>Trypanosomatida</taxon>
        <taxon>Trypanosomatidae</taxon>
        <taxon>Leishmaniinae</taxon>
        <taxon>Leishmania</taxon>
        <taxon>lizard Leishmania</taxon>
    </lineage>
</organism>
<accession>A0A640L0G8</accession>
<reference evidence="4" key="1">
    <citation type="submission" date="2019-11" db="EMBL/GenBank/DDBJ databases">
        <title>Leishmania tarentolae CDS.</title>
        <authorList>
            <person name="Goto Y."/>
            <person name="Yamagishi J."/>
        </authorList>
    </citation>
    <scope>NUCLEOTIDE SEQUENCE [LARGE SCALE GENOMIC DNA]</scope>
    <source>
        <strain evidence="4">Parrot Tar II</strain>
    </source>
</reference>
<proteinExistence type="predicted"/>
<evidence type="ECO:0000256" key="3">
    <source>
        <dbReference type="PROSITE-ProRule" id="PRU00339"/>
    </source>
</evidence>
<dbReference type="InterPro" id="IPR013105">
    <property type="entry name" value="TPR_2"/>
</dbReference>
<dbReference type="PANTHER" id="PTHR22904:SF513">
    <property type="match status" value="1"/>
</dbReference>
<dbReference type="GO" id="GO:0051879">
    <property type="term" value="F:Hsp90 protein binding"/>
    <property type="evidence" value="ECO:0007669"/>
    <property type="project" value="TreeGrafter"/>
</dbReference>